<reference evidence="1 2" key="1">
    <citation type="submission" date="2019-06" db="EMBL/GenBank/DDBJ databases">
        <title>A complete genome sequence for Luteibacter pinisoli MAH-14.</title>
        <authorList>
            <person name="Baltrus D.A."/>
        </authorList>
    </citation>
    <scope>NUCLEOTIDE SEQUENCE [LARGE SCALE GENOMIC DNA]</scope>
    <source>
        <strain evidence="1 2">MAH-14</strain>
    </source>
</reference>
<evidence type="ECO:0008006" key="3">
    <source>
        <dbReference type="Google" id="ProtNLM"/>
    </source>
</evidence>
<dbReference type="KEGG" id="lpy:FIV34_09615"/>
<keyword evidence="2" id="KW-1185">Reference proteome</keyword>
<dbReference type="OrthoDB" id="6770354at2"/>
<proteinExistence type="predicted"/>
<name>A0A4Y5Z2H4_9GAMM</name>
<protein>
    <recommendedName>
        <fullName evidence="3">DUF1444 family protein</fullName>
    </recommendedName>
</protein>
<accession>A0A4Y5Z2H4</accession>
<sequence>MGLLDIFRRKLSADDFAALVIKRAQALAQPKSARYDAGEFQIHFELADGRPMMMNLHNAYRDTLAAPRAKRNGVIDKYLAGLTGGFDDERPEDVRANLMPVIRDTAMFSWVTLNSRLSGVGKPDGMPCLRPFSDDLSVALVVDSEHATKTVNPGTLLAAGLDTDAAFALAISNLRDRTTDAGMKRHGGVWASTWSDVYDASRLLLTDMIHRLAVHGEPVAAIPSRNNLFVTGSLDDEGIALIAALAADILENDTRPLSSELLVLRDGTWRPFRPNLPADIAQRLALSRYRALDSNYAEQKKLLEKIHEKEGTDLFVATYRAVQQTDTGEITSSAQWTRDVVTLLPHCDSVWLFCHQRNELLDIAWEDAMRHMPELATPYDHLSPPRYLVTRFPDDATYEALKLKATRVREIQPS</sequence>
<dbReference type="Proteomes" id="UP000316093">
    <property type="component" value="Chromosome"/>
</dbReference>
<dbReference type="AlphaFoldDB" id="A0A4Y5Z2H4"/>
<organism evidence="1 2">
    <name type="scientific">Luteibacter pinisoli</name>
    <dbReference type="NCBI Taxonomy" id="2589080"/>
    <lineage>
        <taxon>Bacteria</taxon>
        <taxon>Pseudomonadati</taxon>
        <taxon>Pseudomonadota</taxon>
        <taxon>Gammaproteobacteria</taxon>
        <taxon>Lysobacterales</taxon>
        <taxon>Rhodanobacteraceae</taxon>
        <taxon>Luteibacter</taxon>
    </lineage>
</organism>
<evidence type="ECO:0000313" key="1">
    <source>
        <dbReference type="EMBL" id="QDE39441.1"/>
    </source>
</evidence>
<evidence type="ECO:0000313" key="2">
    <source>
        <dbReference type="Proteomes" id="UP000316093"/>
    </source>
</evidence>
<dbReference type="RefSeq" id="WP_139982018.1">
    <property type="nucleotide sequence ID" value="NZ_CP041046.1"/>
</dbReference>
<gene>
    <name evidence="1" type="ORF">FIV34_09615</name>
</gene>
<dbReference type="EMBL" id="CP041046">
    <property type="protein sequence ID" value="QDE39441.1"/>
    <property type="molecule type" value="Genomic_DNA"/>
</dbReference>